<evidence type="ECO:0000313" key="1">
    <source>
        <dbReference type="EMBL" id="CAD8109722.1"/>
    </source>
</evidence>
<accession>A0A8S1Q2D4</accession>
<dbReference type="EMBL" id="CAJJDM010000145">
    <property type="protein sequence ID" value="CAD8109722.1"/>
    <property type="molecule type" value="Genomic_DNA"/>
</dbReference>
<name>A0A8S1Q2D4_PARPR</name>
<organism evidence="1 2">
    <name type="scientific">Paramecium primaurelia</name>
    <dbReference type="NCBI Taxonomy" id="5886"/>
    <lineage>
        <taxon>Eukaryota</taxon>
        <taxon>Sar</taxon>
        <taxon>Alveolata</taxon>
        <taxon>Ciliophora</taxon>
        <taxon>Intramacronucleata</taxon>
        <taxon>Oligohymenophorea</taxon>
        <taxon>Peniculida</taxon>
        <taxon>Parameciidae</taxon>
        <taxon>Paramecium</taxon>
    </lineage>
</organism>
<reference evidence="1" key="1">
    <citation type="submission" date="2021-01" db="EMBL/GenBank/DDBJ databases">
        <authorList>
            <consortium name="Genoscope - CEA"/>
            <person name="William W."/>
        </authorList>
    </citation>
    <scope>NUCLEOTIDE SEQUENCE</scope>
</reference>
<sequence length="112" mass="13806">MIILRINEFRMEWQLIKIIKKIIQPFQQMNILKEYSETQRSYLLVGFLQQKIQFCVKYNSLLLWKSDEFAFILNFKSYSFYAGFQIIYAIDTRRLNKYFSRRINKISHLIIY</sequence>
<comment type="caution">
    <text evidence="1">The sequence shown here is derived from an EMBL/GenBank/DDBJ whole genome shotgun (WGS) entry which is preliminary data.</text>
</comment>
<protein>
    <submittedName>
        <fullName evidence="1">Uncharacterized protein</fullName>
    </submittedName>
</protein>
<keyword evidence="2" id="KW-1185">Reference proteome</keyword>
<evidence type="ECO:0000313" key="2">
    <source>
        <dbReference type="Proteomes" id="UP000688137"/>
    </source>
</evidence>
<gene>
    <name evidence="1" type="ORF">PPRIM_AZ9-3.1.T1410130</name>
</gene>
<dbReference type="Proteomes" id="UP000688137">
    <property type="component" value="Unassembled WGS sequence"/>
</dbReference>
<dbReference type="AlphaFoldDB" id="A0A8S1Q2D4"/>
<proteinExistence type="predicted"/>